<dbReference type="InterPro" id="IPR000873">
    <property type="entry name" value="AMP-dep_synth/lig_dom"/>
</dbReference>
<evidence type="ECO:0000313" key="5">
    <source>
        <dbReference type="EMBL" id="MFI1464282.1"/>
    </source>
</evidence>
<feature type="domain" description="AMP-binding enzyme C-terminal" evidence="4">
    <location>
        <begin position="426"/>
        <end position="500"/>
    </location>
</feature>
<dbReference type="InterPro" id="IPR025110">
    <property type="entry name" value="AMP-bd_C"/>
</dbReference>
<keyword evidence="2" id="KW-0436">Ligase</keyword>
<proteinExistence type="inferred from homology"/>
<name>A0ABW7TTA1_9NOCA</name>
<dbReference type="Gene3D" id="3.40.50.12780">
    <property type="entry name" value="N-terminal domain of ligase-like"/>
    <property type="match status" value="1"/>
</dbReference>
<gene>
    <name evidence="5" type="ORF">ACH4WX_26460</name>
</gene>
<keyword evidence="6" id="KW-1185">Reference proteome</keyword>
<accession>A0ABW7TTA1</accession>
<dbReference type="Pfam" id="PF13193">
    <property type="entry name" value="AMP-binding_C"/>
    <property type="match status" value="1"/>
</dbReference>
<dbReference type="InterPro" id="IPR020845">
    <property type="entry name" value="AMP-binding_CS"/>
</dbReference>
<comment type="caution">
    <text evidence="5">The sequence shown here is derived from an EMBL/GenBank/DDBJ whole genome shotgun (WGS) entry which is preliminary data.</text>
</comment>
<dbReference type="EMBL" id="JBIRUQ010000007">
    <property type="protein sequence ID" value="MFI1464282.1"/>
    <property type="molecule type" value="Genomic_DNA"/>
</dbReference>
<dbReference type="InterPro" id="IPR042099">
    <property type="entry name" value="ANL_N_sf"/>
</dbReference>
<evidence type="ECO:0000256" key="2">
    <source>
        <dbReference type="ARBA" id="ARBA00022598"/>
    </source>
</evidence>
<dbReference type="SUPFAM" id="SSF56801">
    <property type="entry name" value="Acetyl-CoA synthetase-like"/>
    <property type="match status" value="1"/>
</dbReference>
<evidence type="ECO:0000259" key="3">
    <source>
        <dbReference type="Pfam" id="PF00501"/>
    </source>
</evidence>
<comment type="similarity">
    <text evidence="1">Belongs to the ATP-dependent AMP-binding enzyme family.</text>
</comment>
<dbReference type="Gene3D" id="3.30.300.30">
    <property type="match status" value="1"/>
</dbReference>
<reference evidence="5 6" key="1">
    <citation type="submission" date="2024-10" db="EMBL/GenBank/DDBJ databases">
        <title>The Natural Products Discovery Center: Release of the First 8490 Sequenced Strains for Exploring Actinobacteria Biosynthetic Diversity.</title>
        <authorList>
            <person name="Kalkreuter E."/>
            <person name="Kautsar S.A."/>
            <person name="Yang D."/>
            <person name="Bader C.D."/>
            <person name="Teijaro C.N."/>
            <person name="Fluegel L."/>
            <person name="Davis C.M."/>
            <person name="Simpson J.R."/>
            <person name="Lauterbach L."/>
            <person name="Steele A.D."/>
            <person name="Gui C."/>
            <person name="Meng S."/>
            <person name="Li G."/>
            <person name="Viehrig K."/>
            <person name="Ye F."/>
            <person name="Su P."/>
            <person name="Kiefer A.F."/>
            <person name="Nichols A."/>
            <person name="Cepeda A.J."/>
            <person name="Yan W."/>
            <person name="Fan B."/>
            <person name="Jiang Y."/>
            <person name="Adhikari A."/>
            <person name="Zheng C.-J."/>
            <person name="Schuster L."/>
            <person name="Cowan T.M."/>
            <person name="Smanski M.J."/>
            <person name="Chevrette M.G."/>
            <person name="De Carvalho L.P.S."/>
            <person name="Shen B."/>
        </authorList>
    </citation>
    <scope>NUCLEOTIDE SEQUENCE [LARGE SCALE GENOMIC DNA]</scope>
    <source>
        <strain evidence="5 6">NPDC020568</strain>
    </source>
</reference>
<organism evidence="5 6">
    <name type="scientific">Nocardia carnea</name>
    <dbReference type="NCBI Taxonomy" id="37328"/>
    <lineage>
        <taxon>Bacteria</taxon>
        <taxon>Bacillati</taxon>
        <taxon>Actinomycetota</taxon>
        <taxon>Actinomycetes</taxon>
        <taxon>Mycobacteriales</taxon>
        <taxon>Nocardiaceae</taxon>
        <taxon>Nocardia</taxon>
    </lineage>
</organism>
<dbReference type="PANTHER" id="PTHR43201:SF5">
    <property type="entry name" value="MEDIUM-CHAIN ACYL-COA LIGASE ACSF2, MITOCHONDRIAL"/>
    <property type="match status" value="1"/>
</dbReference>
<feature type="domain" description="AMP-dependent synthetase/ligase" evidence="3">
    <location>
        <begin position="36"/>
        <end position="357"/>
    </location>
</feature>
<dbReference type="PANTHER" id="PTHR43201">
    <property type="entry name" value="ACYL-COA SYNTHETASE"/>
    <property type="match status" value="1"/>
</dbReference>
<dbReference type="PROSITE" id="PS00455">
    <property type="entry name" value="AMP_BINDING"/>
    <property type="match status" value="1"/>
</dbReference>
<dbReference type="InterPro" id="IPR045851">
    <property type="entry name" value="AMP-bd_C_sf"/>
</dbReference>
<protein>
    <submittedName>
        <fullName evidence="5">Class I adenylate-forming enzyme family protein</fullName>
    </submittedName>
</protein>
<evidence type="ECO:0000313" key="6">
    <source>
        <dbReference type="Proteomes" id="UP001611263"/>
    </source>
</evidence>
<sequence>MPIFNGENDVSGNGGTATRGAGPLPVSIAAVLRPALAATPDAPAIEAASGIWTYRELDEHADAAAAALWSLGVRPGDRVAACLPNDLAIVAAFHGAQRIGAIWAGIGEAMAAAEQQYLHDLIEPKVVLAGPRCLLDTPARVSTAQWTAAQRAPAAPAVDTALDAPAGIAFTSGTSGRPKAVVHSQRNMLLPGAVLVATRKWGPDLRKGDSFPLTILNMIVLSTLLTAQAGGCAVIMDRRDVAGVAEWIATRKVTVWNGAPAQLHDLAAHPELDPSSLREVWSGGSDTPDRLREAFAAAHGLVPRVTYGLTEAPTVVSIDPPGTDWTPRTSGTVLPHYDVAAYDDHGNRLPPGDIGELGLSARTDGPWANRWRPLLGHWTGGGIEPPPAGPVLTGDIGTVDSDGRLTLLDRKKMVIIRGSANIYPLEVERVLDTHPAVGRSAVCGVPHERLGQQVAAVIQTNGAAVDFTELAEYCGRELAGYKVPEIWTAVDALPTNAMGKVVRTQLPELISRADTA</sequence>
<dbReference type="Pfam" id="PF00501">
    <property type="entry name" value="AMP-binding"/>
    <property type="match status" value="1"/>
</dbReference>
<evidence type="ECO:0000259" key="4">
    <source>
        <dbReference type="Pfam" id="PF13193"/>
    </source>
</evidence>
<evidence type="ECO:0000256" key="1">
    <source>
        <dbReference type="ARBA" id="ARBA00006432"/>
    </source>
</evidence>
<dbReference type="Proteomes" id="UP001611263">
    <property type="component" value="Unassembled WGS sequence"/>
</dbReference>
<dbReference type="RefSeq" id="WP_231508679.1">
    <property type="nucleotide sequence ID" value="NZ_JBIRUQ010000007.1"/>
</dbReference>